<comment type="catalytic activity">
    <reaction evidence="12 13">
        <text>DNA(n) + a 2'-deoxyribonucleoside 5'-triphosphate = DNA(n+1) + diphosphate</text>
        <dbReference type="Rhea" id="RHEA:22508"/>
        <dbReference type="Rhea" id="RHEA-COMP:17339"/>
        <dbReference type="Rhea" id="RHEA-COMP:17340"/>
        <dbReference type="ChEBI" id="CHEBI:33019"/>
        <dbReference type="ChEBI" id="CHEBI:61560"/>
        <dbReference type="ChEBI" id="CHEBI:173112"/>
        <dbReference type="EC" id="2.7.7.7"/>
    </reaction>
</comment>
<evidence type="ECO:0000256" key="6">
    <source>
        <dbReference type="ARBA" id="ARBA00022679"/>
    </source>
</evidence>
<evidence type="ECO:0000256" key="3">
    <source>
        <dbReference type="ARBA" id="ARBA00012417"/>
    </source>
</evidence>
<evidence type="ECO:0000256" key="9">
    <source>
        <dbReference type="ARBA" id="ARBA00022763"/>
    </source>
</evidence>
<protein>
    <recommendedName>
        <fullName evidence="4 13">Error-prone DNA polymerase</fullName>
        <ecNumber evidence="3 13">2.7.7.7</ecNumber>
    </recommendedName>
</protein>
<evidence type="ECO:0000256" key="8">
    <source>
        <dbReference type="ARBA" id="ARBA00022705"/>
    </source>
</evidence>
<evidence type="ECO:0000256" key="1">
    <source>
        <dbReference type="ARBA" id="ARBA00004496"/>
    </source>
</evidence>
<keyword evidence="10 13" id="KW-0239">DNA-directed DNA polymerase</keyword>
<evidence type="ECO:0000256" key="13">
    <source>
        <dbReference type="HAMAP-Rule" id="MF_01902"/>
    </source>
</evidence>
<feature type="domain" description="OB" evidence="14">
    <location>
        <begin position="982"/>
        <end position="1054"/>
    </location>
</feature>
<dbReference type="InterPro" id="IPR004805">
    <property type="entry name" value="DnaE2/DnaE/PolC"/>
</dbReference>
<evidence type="ECO:0000256" key="5">
    <source>
        <dbReference type="ARBA" id="ARBA00022490"/>
    </source>
</evidence>
<evidence type="ECO:0000256" key="10">
    <source>
        <dbReference type="ARBA" id="ARBA00022932"/>
    </source>
</evidence>
<evidence type="ECO:0000259" key="14">
    <source>
        <dbReference type="Pfam" id="PF01336"/>
    </source>
</evidence>
<dbReference type="STRING" id="1121477.SAMN02745223_01927"/>
<dbReference type="Pfam" id="PF14579">
    <property type="entry name" value="HHH_6"/>
    <property type="match status" value="1"/>
</dbReference>
<feature type="domain" description="Bacterial DNA polymerase III alpha subunit NTPase" evidence="15">
    <location>
        <begin position="283"/>
        <end position="537"/>
    </location>
</feature>
<dbReference type="Gene3D" id="3.20.20.140">
    <property type="entry name" value="Metal-dependent hydrolases"/>
    <property type="match status" value="1"/>
</dbReference>
<evidence type="ECO:0000256" key="4">
    <source>
        <dbReference type="ARBA" id="ARBA00017273"/>
    </source>
</evidence>
<evidence type="ECO:0000256" key="7">
    <source>
        <dbReference type="ARBA" id="ARBA00022695"/>
    </source>
</evidence>
<proteinExistence type="inferred from homology"/>
<dbReference type="EMBL" id="LAJF01000054">
    <property type="protein sequence ID" value="KKB85664.1"/>
    <property type="molecule type" value="Genomic_DNA"/>
</dbReference>
<comment type="subcellular location">
    <subcellularLocation>
        <location evidence="1 13">Cytoplasm</location>
    </subcellularLocation>
</comment>
<feature type="domain" description="DNA polymerase helix-hairpin-helix motif" evidence="16">
    <location>
        <begin position="787"/>
        <end position="893"/>
    </location>
</feature>
<comment type="function">
    <text evidence="13">DNA polymerase involved in damage-induced mutagenesis and translesion synthesis (TLS). It is not the major replicative DNA polymerase.</text>
</comment>
<name>A0A0F5LU38_9HYPH</name>
<dbReference type="GO" id="GO:0006260">
    <property type="term" value="P:DNA replication"/>
    <property type="evidence" value="ECO:0007669"/>
    <property type="project" value="UniProtKB-KW"/>
</dbReference>
<dbReference type="NCBIfam" id="NF004225">
    <property type="entry name" value="PRK05672.1"/>
    <property type="match status" value="1"/>
</dbReference>
<dbReference type="InterPro" id="IPR023073">
    <property type="entry name" value="DnaE2"/>
</dbReference>
<keyword evidence="6 13" id="KW-0808">Transferase</keyword>
<dbReference type="PANTHER" id="PTHR32294:SF4">
    <property type="entry name" value="ERROR-PRONE DNA POLYMERASE"/>
    <property type="match status" value="1"/>
</dbReference>
<evidence type="ECO:0000259" key="16">
    <source>
        <dbReference type="Pfam" id="PF14579"/>
    </source>
</evidence>
<evidence type="ECO:0000256" key="2">
    <source>
        <dbReference type="ARBA" id="ARBA00007391"/>
    </source>
</evidence>
<accession>A0A0F5LU38</accession>
<comment type="caution">
    <text evidence="18">The sequence shown here is derived from an EMBL/GenBank/DDBJ whole genome shotgun (WGS) entry which is preliminary data.</text>
</comment>
<keyword evidence="9 13" id="KW-0227">DNA damage</keyword>
<dbReference type="AlphaFoldDB" id="A0A0F5LU38"/>
<evidence type="ECO:0000313" key="18">
    <source>
        <dbReference type="EMBL" id="KKB85664.1"/>
    </source>
</evidence>
<dbReference type="CDD" id="cd07434">
    <property type="entry name" value="PHP_PolIIIA_DnaE2"/>
    <property type="match status" value="1"/>
</dbReference>
<dbReference type="InterPro" id="IPR011708">
    <property type="entry name" value="DNA_pol3_alpha_NTPase_dom"/>
</dbReference>
<dbReference type="GO" id="GO:0003676">
    <property type="term" value="F:nucleic acid binding"/>
    <property type="evidence" value="ECO:0007669"/>
    <property type="project" value="InterPro"/>
</dbReference>
<organism evidence="18 19">
    <name type="scientific">Devosia limi DSM 17137</name>
    <dbReference type="NCBI Taxonomy" id="1121477"/>
    <lineage>
        <taxon>Bacteria</taxon>
        <taxon>Pseudomonadati</taxon>
        <taxon>Pseudomonadota</taxon>
        <taxon>Alphaproteobacteria</taxon>
        <taxon>Hyphomicrobiales</taxon>
        <taxon>Devosiaceae</taxon>
        <taxon>Devosia</taxon>
    </lineage>
</organism>
<dbReference type="EC" id="2.7.7.7" evidence="3 13"/>
<keyword evidence="8 13" id="KW-0235">DNA replication</keyword>
<comment type="similarity">
    <text evidence="2 13">Belongs to the DNA polymerase type-C family. DnaE2 subfamily.</text>
</comment>
<dbReference type="CDD" id="cd04485">
    <property type="entry name" value="DnaE_OBF"/>
    <property type="match status" value="1"/>
</dbReference>
<keyword evidence="7 13" id="KW-0548">Nucleotidyltransferase</keyword>
<dbReference type="PANTHER" id="PTHR32294">
    <property type="entry name" value="DNA POLYMERASE III SUBUNIT ALPHA"/>
    <property type="match status" value="1"/>
</dbReference>
<dbReference type="Proteomes" id="UP000033608">
    <property type="component" value="Unassembled WGS sequence"/>
</dbReference>
<dbReference type="InterPro" id="IPR029460">
    <property type="entry name" value="DNAPol_HHH"/>
</dbReference>
<evidence type="ECO:0000259" key="15">
    <source>
        <dbReference type="Pfam" id="PF07733"/>
    </source>
</evidence>
<keyword evidence="19" id="KW-1185">Reference proteome</keyword>
<evidence type="ECO:0000256" key="11">
    <source>
        <dbReference type="ARBA" id="ARBA00023204"/>
    </source>
</evidence>
<dbReference type="InterPro" id="IPR040982">
    <property type="entry name" value="DNA_pol3_finger"/>
</dbReference>
<dbReference type="NCBIfam" id="TIGR00594">
    <property type="entry name" value="polc"/>
    <property type="match status" value="1"/>
</dbReference>
<reference evidence="18 19" key="1">
    <citation type="submission" date="2015-03" db="EMBL/GenBank/DDBJ databases">
        <authorList>
            <person name="Hassan Y.I."/>
            <person name="Lepp D."/>
            <person name="Zhou T."/>
        </authorList>
    </citation>
    <scope>NUCLEOTIDE SEQUENCE [LARGE SCALE GENOMIC DNA]</scope>
    <source>
        <strain evidence="18 19">DSM 17137</strain>
    </source>
</reference>
<dbReference type="Pfam" id="PF07733">
    <property type="entry name" value="DNA_pol3_alpha"/>
    <property type="match status" value="1"/>
</dbReference>
<evidence type="ECO:0000256" key="12">
    <source>
        <dbReference type="ARBA" id="ARBA00049244"/>
    </source>
</evidence>
<dbReference type="GO" id="GO:0003887">
    <property type="term" value="F:DNA-directed DNA polymerase activity"/>
    <property type="evidence" value="ECO:0007669"/>
    <property type="project" value="UniProtKB-UniRule"/>
</dbReference>
<dbReference type="Pfam" id="PF01336">
    <property type="entry name" value="tRNA_anti-codon"/>
    <property type="match status" value="1"/>
</dbReference>
<evidence type="ECO:0000259" key="17">
    <source>
        <dbReference type="Pfam" id="PF17657"/>
    </source>
</evidence>
<dbReference type="PATRIC" id="fig|1121477.3.peg.2380"/>
<dbReference type="GO" id="GO:0006281">
    <property type="term" value="P:DNA repair"/>
    <property type="evidence" value="ECO:0007669"/>
    <property type="project" value="UniProtKB-UniRule"/>
</dbReference>
<keyword evidence="5 13" id="KW-0963">Cytoplasm</keyword>
<keyword evidence="11 13" id="KW-0234">DNA repair</keyword>
<evidence type="ECO:0000313" key="19">
    <source>
        <dbReference type="Proteomes" id="UP000033608"/>
    </source>
</evidence>
<dbReference type="Pfam" id="PF17657">
    <property type="entry name" value="DNA_pol3_finger"/>
    <property type="match status" value="1"/>
</dbReference>
<feature type="domain" description="DNA polymerase III alpha subunit finger" evidence="17">
    <location>
        <begin position="540"/>
        <end position="714"/>
    </location>
</feature>
<dbReference type="InterPro" id="IPR004365">
    <property type="entry name" value="NA-bd_OB_tRNA"/>
</dbReference>
<sequence>MPTAPAYAELVTTSNFSFLRAGSHPEELVAAALALGLNGLGLCDRNTFAGVVRGFAALRDLKPADSNFRYVVGTRLCFADGTPDITAYPSDRQAYGRLCQLLSAGNMAGAKGYCHLTFDDLRAATEGQLFIVHFDEAAPHQSRLTLQRLVQLAPDRVWLAAACRFQGHDRARLARLAALAEQFRIPLIAVNDVLYHEPGRRILQDVVTCIREHLTIAEAGRRLEAHAERHLKPPMEMARLFAAYPDAIAQTQTLLSRIAFSLEQLRYNYPEETVGNGETAQQTLERLTWIGAQKRYPAGVPDAIKASLWKELCLIGYKGYAAYFLTVHDIVQYARHERQILCQGRGSAANSAVCFCLEITEVDPATANLVFGRFISTERDEPPDIDVDFEHERREEVMQYIYGKYGGNHTGLTANVISYRTKSAIRETCKVFGISDDTIAALNQLHWGWSSDVQTQSMRDAGLDPADPTLAMAMEVARALRGFPRHLSQHVGGFVITRDPLNQLVPIGQTAMDSRTIVEWNKDDIDTLGILKVDILALGMLSCLRRAFEMMHVHYGLDLKLVDLLAEEKDPDQSKKARVYAMTHRADTIGVFQIESRAQMSMLPRLKPTKFYDLVIEVAIVRPGPIQGGMVHPYLQRRLGNQEVNYPSPELQAVLERTLGIPLFQEQAMQIAIVGAGFSAGKADQLRRAMAAWRRTGKIAQFGDEFISGMLANGYPLEFAKASFAQIQGFAEYGFPESHAASFALLVYASCWLKCHYPDVFATALLNSQPMGFYAPSQIIRDAQEHGVEIRPVDVNLSDLESVLEEGSRPANQCLWPQHADMIDDIRSTKAIRLGLSFAEGLREGDANIIIARRGAGYDSVRDLWLRTGLGPAILERLANADAFASLGLSRRDALWAIKGLMGTEGAQTLPLFASADGPRGTPEADAELPPMPPGESVIHDYRHLSYSLKGHPVQFLRPLLEQRRIVRAAELINAEPGRFIEVAGLVLVRQRPGTASGVIFATLEDETGIANIVIWPKVFEANRRIVLGSRLLAVRGQLQREGLVIHIIARELTDMTRHLLDLAAGQDMGDAILARGDEGRTGSPPGRDRPALLQIEAARRQAYAALPGGRNFH</sequence>
<gene>
    <name evidence="13" type="primary">dnaE2</name>
    <name evidence="18" type="ORF">VW29_06455</name>
</gene>
<dbReference type="GO" id="GO:0005737">
    <property type="term" value="C:cytoplasm"/>
    <property type="evidence" value="ECO:0007669"/>
    <property type="project" value="UniProtKB-SubCell"/>
</dbReference>
<dbReference type="HAMAP" id="MF_01902">
    <property type="entry name" value="DNApol_error_prone"/>
    <property type="match status" value="1"/>
</dbReference>
<dbReference type="GO" id="GO:0008408">
    <property type="term" value="F:3'-5' exonuclease activity"/>
    <property type="evidence" value="ECO:0007669"/>
    <property type="project" value="InterPro"/>
</dbReference>